<dbReference type="GO" id="GO:0020037">
    <property type="term" value="F:heme binding"/>
    <property type="evidence" value="ECO:0007669"/>
    <property type="project" value="InterPro"/>
</dbReference>
<dbReference type="Proteomes" id="UP000887564">
    <property type="component" value="Unplaced"/>
</dbReference>
<comment type="subcellular location">
    <subcellularLocation>
        <location evidence="1">Secreted</location>
    </subcellularLocation>
</comment>
<keyword evidence="3" id="KW-0575">Peroxidase</keyword>
<dbReference type="PANTHER" id="PTHR11475">
    <property type="entry name" value="OXIDASE/PEROXIDASE"/>
    <property type="match status" value="1"/>
</dbReference>
<evidence type="ECO:0000256" key="2">
    <source>
        <dbReference type="ARBA" id="ARBA00022525"/>
    </source>
</evidence>
<dbReference type="GO" id="GO:0004601">
    <property type="term" value="F:peroxidase activity"/>
    <property type="evidence" value="ECO:0007669"/>
    <property type="project" value="UniProtKB-KW"/>
</dbReference>
<dbReference type="WBParaSite" id="PEQ_0000243801-mRNA-1">
    <property type="protein sequence ID" value="PEQ_0000243801-mRNA-1"/>
    <property type="gene ID" value="PEQ_0000243801"/>
</dbReference>
<evidence type="ECO:0000313" key="6">
    <source>
        <dbReference type="WBParaSite" id="PEQ_0000243801-mRNA-1"/>
    </source>
</evidence>
<evidence type="ECO:0000313" key="5">
    <source>
        <dbReference type="Proteomes" id="UP000887564"/>
    </source>
</evidence>
<dbReference type="GO" id="GO:0005576">
    <property type="term" value="C:extracellular region"/>
    <property type="evidence" value="ECO:0007669"/>
    <property type="project" value="UniProtKB-SubCell"/>
</dbReference>
<proteinExistence type="predicted"/>
<reference evidence="6" key="1">
    <citation type="submission" date="2022-11" db="UniProtKB">
        <authorList>
            <consortium name="WormBaseParasite"/>
        </authorList>
    </citation>
    <scope>IDENTIFICATION</scope>
</reference>
<keyword evidence="2" id="KW-0964">Secreted</keyword>
<dbReference type="AlphaFoldDB" id="A0A914R849"/>
<evidence type="ECO:0000256" key="4">
    <source>
        <dbReference type="ARBA" id="ARBA00023180"/>
    </source>
</evidence>
<dbReference type="Pfam" id="PF03098">
    <property type="entry name" value="An_peroxidase"/>
    <property type="match status" value="1"/>
</dbReference>
<keyword evidence="3" id="KW-0560">Oxidoreductase</keyword>
<keyword evidence="4" id="KW-0325">Glycoprotein</keyword>
<evidence type="ECO:0000256" key="3">
    <source>
        <dbReference type="ARBA" id="ARBA00022559"/>
    </source>
</evidence>
<dbReference type="PANTHER" id="PTHR11475:SF4">
    <property type="entry name" value="CHORION PEROXIDASE"/>
    <property type="match status" value="1"/>
</dbReference>
<keyword evidence="5" id="KW-1185">Reference proteome</keyword>
<dbReference type="PROSITE" id="PS50292">
    <property type="entry name" value="PEROXIDASE_3"/>
    <property type="match status" value="1"/>
</dbReference>
<evidence type="ECO:0000256" key="1">
    <source>
        <dbReference type="ARBA" id="ARBA00004613"/>
    </source>
</evidence>
<dbReference type="GO" id="GO:0006979">
    <property type="term" value="P:response to oxidative stress"/>
    <property type="evidence" value="ECO:0007669"/>
    <property type="project" value="InterPro"/>
</dbReference>
<accession>A0A914R849</accession>
<dbReference type="SUPFAM" id="SSF48113">
    <property type="entry name" value="Heme-dependent peroxidases"/>
    <property type="match status" value="1"/>
</dbReference>
<organism evidence="5 6">
    <name type="scientific">Parascaris equorum</name>
    <name type="common">Equine roundworm</name>
    <dbReference type="NCBI Taxonomy" id="6256"/>
    <lineage>
        <taxon>Eukaryota</taxon>
        <taxon>Metazoa</taxon>
        <taxon>Ecdysozoa</taxon>
        <taxon>Nematoda</taxon>
        <taxon>Chromadorea</taxon>
        <taxon>Rhabditida</taxon>
        <taxon>Spirurina</taxon>
        <taxon>Ascaridomorpha</taxon>
        <taxon>Ascaridoidea</taxon>
        <taxon>Ascarididae</taxon>
        <taxon>Parascaris</taxon>
    </lineage>
</organism>
<dbReference type="InterPro" id="IPR037120">
    <property type="entry name" value="Haem_peroxidase_sf_animal"/>
</dbReference>
<dbReference type="InterPro" id="IPR010255">
    <property type="entry name" value="Haem_peroxidase_sf"/>
</dbReference>
<dbReference type="InterPro" id="IPR019791">
    <property type="entry name" value="Haem_peroxidase_animal"/>
</dbReference>
<sequence length="96" mass="10739">MSDEFRDKLFKGGDVVGGHETISRLKRAFKHVDDVDLFILGLAEKPLRGALVGSTFSCIISLQFQKKTTMAQVICDNIDRIGQVQPMAFQMGDDYE</sequence>
<dbReference type="Gene3D" id="1.10.640.10">
    <property type="entry name" value="Haem peroxidase domain superfamily, animal type"/>
    <property type="match status" value="1"/>
</dbReference>
<protein>
    <submittedName>
        <fullName evidence="6">Uncharacterized protein</fullName>
    </submittedName>
</protein>
<name>A0A914R849_PAREQ</name>